<feature type="transmembrane region" description="Helical" evidence="1">
    <location>
        <begin position="325"/>
        <end position="343"/>
    </location>
</feature>
<sequence length="430" mass="44514">MHSSDTAQSTVPLPAERPGTRLVGQHLAGPDQERGLVGIALGALGVAAMVGLLALLLEALREAAAQGSFAPGVPGLDGSYSDWLRDAASFPVPALLWVLGDLTEPLFYKSSLAAAGLIAGVLFAWTAIAARHRWAGSLGDGTSRWPWVVASAVLSLLLSNLAFGWMLDGGWQPTFVPLVSVAPAIVILYGGGWRTCVTGAVLGAAFVTPLALVFIATVSTPLDLPPVVANVLAMSAGCGLAFLLARRLPWLELQKPGPRAQLDQPSSGVRLSLLGDARWGARRVLKDFTETHFIANEVASLGMVLGVCVAWAFSPALPAYGSHLLPHILFAQALTSAIGVVLWRKWYRRGGWAATYASVVSVAPAAVLMYGGSWTGVVGGAVLGAVLAPPLARLIAARLPGDFHPVVANTAAMAVATALTLVVLGFVPGG</sequence>
<feature type="transmembrane region" description="Helical" evidence="1">
    <location>
        <begin position="145"/>
        <end position="165"/>
    </location>
</feature>
<protein>
    <recommendedName>
        <fullName evidence="4">Integral membrane protein</fullName>
    </recommendedName>
</protein>
<proteinExistence type="predicted"/>
<feature type="transmembrane region" description="Helical" evidence="1">
    <location>
        <begin position="406"/>
        <end position="427"/>
    </location>
</feature>
<feature type="transmembrane region" description="Helical" evidence="1">
    <location>
        <begin position="376"/>
        <end position="394"/>
    </location>
</feature>
<feature type="transmembrane region" description="Helical" evidence="1">
    <location>
        <begin position="196"/>
        <end position="218"/>
    </location>
</feature>
<evidence type="ECO:0008006" key="4">
    <source>
        <dbReference type="Google" id="ProtNLM"/>
    </source>
</evidence>
<feature type="transmembrane region" description="Helical" evidence="1">
    <location>
        <begin position="293"/>
        <end position="313"/>
    </location>
</feature>
<reference evidence="2 3" key="1">
    <citation type="submission" date="2020-03" db="EMBL/GenBank/DDBJ databases">
        <title>Genomic Encyclopedia of Type Strains, Phase III (KMG-III): the genomes of soil and plant-associated and newly described type strains.</title>
        <authorList>
            <person name="Whitman W."/>
        </authorList>
    </citation>
    <scope>NUCLEOTIDE SEQUENCE [LARGE SCALE GENOMIC DNA]</scope>
    <source>
        <strain evidence="2 3">CECT 4207</strain>
    </source>
</reference>
<feature type="transmembrane region" description="Helical" evidence="1">
    <location>
        <begin position="36"/>
        <end position="57"/>
    </location>
</feature>
<keyword evidence="1" id="KW-1133">Transmembrane helix</keyword>
<feature type="transmembrane region" description="Helical" evidence="1">
    <location>
        <begin position="350"/>
        <end position="370"/>
    </location>
</feature>
<feature type="transmembrane region" description="Helical" evidence="1">
    <location>
        <begin position="171"/>
        <end position="189"/>
    </location>
</feature>
<evidence type="ECO:0000313" key="2">
    <source>
        <dbReference type="EMBL" id="NIJ02836.1"/>
    </source>
</evidence>
<accession>A0ABX0TPS0</accession>
<organism evidence="2 3">
    <name type="scientific">Paenarthrobacter ilicis</name>
    <dbReference type="NCBI Taxonomy" id="43665"/>
    <lineage>
        <taxon>Bacteria</taxon>
        <taxon>Bacillati</taxon>
        <taxon>Actinomycetota</taxon>
        <taxon>Actinomycetes</taxon>
        <taxon>Micrococcales</taxon>
        <taxon>Micrococcaceae</taxon>
        <taxon>Paenarthrobacter</taxon>
    </lineage>
</organism>
<evidence type="ECO:0000313" key="3">
    <source>
        <dbReference type="Proteomes" id="UP000802392"/>
    </source>
</evidence>
<name>A0ABX0TPS0_9MICC</name>
<keyword evidence="1" id="KW-0472">Membrane</keyword>
<dbReference type="EMBL" id="JAAOZD010000007">
    <property type="protein sequence ID" value="NIJ02836.1"/>
    <property type="molecule type" value="Genomic_DNA"/>
</dbReference>
<keyword evidence="1" id="KW-0812">Transmembrane</keyword>
<comment type="caution">
    <text evidence="2">The sequence shown here is derived from an EMBL/GenBank/DDBJ whole genome shotgun (WGS) entry which is preliminary data.</text>
</comment>
<gene>
    <name evidence="2" type="ORF">FHR86_003184</name>
</gene>
<keyword evidence="3" id="KW-1185">Reference proteome</keyword>
<feature type="transmembrane region" description="Helical" evidence="1">
    <location>
        <begin position="106"/>
        <end position="125"/>
    </location>
</feature>
<evidence type="ECO:0000256" key="1">
    <source>
        <dbReference type="SAM" id="Phobius"/>
    </source>
</evidence>
<dbReference type="Proteomes" id="UP000802392">
    <property type="component" value="Unassembled WGS sequence"/>
</dbReference>
<feature type="transmembrane region" description="Helical" evidence="1">
    <location>
        <begin position="224"/>
        <end position="245"/>
    </location>
</feature>
<dbReference type="RefSeq" id="WP_167268487.1">
    <property type="nucleotide sequence ID" value="NZ_BAAAVO010000009.1"/>
</dbReference>